<accession>A0A918IFB4</accession>
<evidence type="ECO:0000313" key="2">
    <source>
        <dbReference type="Proteomes" id="UP000618795"/>
    </source>
</evidence>
<reference evidence="1" key="2">
    <citation type="submission" date="2020-09" db="EMBL/GenBank/DDBJ databases">
        <authorList>
            <person name="Sun Q."/>
            <person name="Ohkuma M."/>
        </authorList>
    </citation>
    <scope>NUCLEOTIDE SEQUENCE</scope>
    <source>
        <strain evidence="1">JCM 4369</strain>
    </source>
</reference>
<reference evidence="1" key="1">
    <citation type="journal article" date="2014" name="Int. J. Syst. Evol. Microbiol.">
        <title>Complete genome sequence of Corynebacterium casei LMG S-19264T (=DSM 44701T), isolated from a smear-ripened cheese.</title>
        <authorList>
            <consortium name="US DOE Joint Genome Institute (JGI-PGF)"/>
            <person name="Walter F."/>
            <person name="Albersmeier A."/>
            <person name="Kalinowski J."/>
            <person name="Ruckert C."/>
        </authorList>
    </citation>
    <scope>NUCLEOTIDE SEQUENCE</scope>
    <source>
        <strain evidence="1">JCM 4369</strain>
    </source>
</reference>
<comment type="caution">
    <text evidence="1">The sequence shown here is derived from an EMBL/GenBank/DDBJ whole genome shotgun (WGS) entry which is preliminary data.</text>
</comment>
<protein>
    <submittedName>
        <fullName evidence="1">Uncharacterized protein</fullName>
    </submittedName>
</protein>
<name>A0A918IFB4_9ACTN</name>
<keyword evidence="2" id="KW-1185">Reference proteome</keyword>
<dbReference type="AlphaFoldDB" id="A0A918IFB4"/>
<gene>
    <name evidence="1" type="ORF">GCM10010260_50900</name>
</gene>
<sequence>MTEGLPPALGRALALLGPGARRWLPRLLEPLMEAPGDDRWRRSLLTPERFPVELSVSTASPRTDRYATEFVSPARPPGTRLAAGLERLARIGLPPPHAQLTALLLDAHRRHPVVWGTWLAGRHDTRGDRFKLYAEVPKAAAVPVERAVARLIGARPFPLPEARLRLVGIDLTTGAVECYHRVGRLTVADLRLLTPRDLDPGQECLADAVRDLLGRPAVDELPGFNVNVSTAPRALSVSAPARSWLGTDPEARTRLLDHAQRHGFDLRRYAALTAGSPLTHRNRHGMLTVTAQSGPAAHLTIGFSP</sequence>
<dbReference type="EMBL" id="BMTD01000012">
    <property type="protein sequence ID" value="GGV07074.1"/>
    <property type="molecule type" value="Genomic_DNA"/>
</dbReference>
<proteinExistence type="predicted"/>
<dbReference type="Proteomes" id="UP000618795">
    <property type="component" value="Unassembled WGS sequence"/>
</dbReference>
<evidence type="ECO:0000313" key="1">
    <source>
        <dbReference type="EMBL" id="GGV07074.1"/>
    </source>
</evidence>
<dbReference type="RefSeq" id="WP_191875836.1">
    <property type="nucleotide sequence ID" value="NZ_BMTD01000012.1"/>
</dbReference>
<organism evidence="1 2">
    <name type="scientific">Streptomyces filipinensis</name>
    <dbReference type="NCBI Taxonomy" id="66887"/>
    <lineage>
        <taxon>Bacteria</taxon>
        <taxon>Bacillati</taxon>
        <taxon>Actinomycetota</taxon>
        <taxon>Actinomycetes</taxon>
        <taxon>Kitasatosporales</taxon>
        <taxon>Streptomycetaceae</taxon>
        <taxon>Streptomyces</taxon>
    </lineage>
</organism>